<proteinExistence type="predicted"/>
<evidence type="ECO:0000313" key="5">
    <source>
        <dbReference type="Proteomes" id="UP000515512"/>
    </source>
</evidence>
<dbReference type="Proteomes" id="UP000515512">
    <property type="component" value="Chromosome"/>
</dbReference>
<gene>
    <name evidence="4" type="ORF">H0264_24925</name>
</gene>
<dbReference type="Gene3D" id="3.30.1490.20">
    <property type="entry name" value="ATP-grasp fold, A domain"/>
    <property type="match status" value="1"/>
</dbReference>
<feature type="region of interest" description="Disordered" evidence="1">
    <location>
        <begin position="531"/>
        <end position="553"/>
    </location>
</feature>
<dbReference type="EMBL" id="CP059399">
    <property type="protein sequence ID" value="QLY28578.1"/>
    <property type="molecule type" value="Genomic_DNA"/>
</dbReference>
<evidence type="ECO:0000259" key="3">
    <source>
        <dbReference type="Pfam" id="PF01326"/>
    </source>
</evidence>
<dbReference type="InterPro" id="IPR013815">
    <property type="entry name" value="ATP_grasp_subdomain_1"/>
</dbReference>
<accession>A0A7D6Z9V2</accession>
<dbReference type="PANTHER" id="PTHR43615">
    <property type="entry name" value="PHOSPHOENOLPYRUVATE SYNTHASE-RELATED"/>
    <property type="match status" value="1"/>
</dbReference>
<dbReference type="AlphaFoldDB" id="A0A7D6Z9V2"/>
<keyword evidence="5" id="KW-1185">Reference proteome</keyword>
<dbReference type="Gene3D" id="3.30.470.20">
    <property type="entry name" value="ATP-grasp fold, B domain"/>
    <property type="match status" value="1"/>
</dbReference>
<evidence type="ECO:0008006" key="6">
    <source>
        <dbReference type="Google" id="ProtNLM"/>
    </source>
</evidence>
<evidence type="ECO:0000313" key="4">
    <source>
        <dbReference type="EMBL" id="QLY28578.1"/>
    </source>
</evidence>
<dbReference type="GO" id="GO:0016301">
    <property type="term" value="F:kinase activity"/>
    <property type="evidence" value="ECO:0007669"/>
    <property type="project" value="InterPro"/>
</dbReference>
<dbReference type="SUPFAM" id="SSF52009">
    <property type="entry name" value="Phosphohistidine domain"/>
    <property type="match status" value="1"/>
</dbReference>
<dbReference type="RefSeq" id="WP_181579784.1">
    <property type="nucleotide sequence ID" value="NZ_CP059399.1"/>
</dbReference>
<name>A0A7D6Z9V2_9NOCA</name>
<dbReference type="SUPFAM" id="SSF56059">
    <property type="entry name" value="Glutathione synthetase ATP-binding domain-like"/>
    <property type="match status" value="1"/>
</dbReference>
<evidence type="ECO:0000259" key="2">
    <source>
        <dbReference type="Pfam" id="PF00391"/>
    </source>
</evidence>
<dbReference type="PANTHER" id="PTHR43615:SF1">
    <property type="entry name" value="PPDK_N DOMAIN-CONTAINING PROTEIN"/>
    <property type="match status" value="1"/>
</dbReference>
<dbReference type="InterPro" id="IPR008279">
    <property type="entry name" value="PEP-util_enz_mobile_dom"/>
</dbReference>
<protein>
    <recommendedName>
        <fullName evidence="6">Pyruvate,water dikinase</fullName>
    </recommendedName>
</protein>
<dbReference type="KEGG" id="nhu:H0264_24925"/>
<dbReference type="InterPro" id="IPR036637">
    <property type="entry name" value="Phosphohistidine_dom_sf"/>
</dbReference>
<dbReference type="Pfam" id="PF00391">
    <property type="entry name" value="PEP-utilizers"/>
    <property type="match status" value="1"/>
</dbReference>
<evidence type="ECO:0000256" key="1">
    <source>
        <dbReference type="SAM" id="MobiDB-lite"/>
    </source>
</evidence>
<dbReference type="Pfam" id="PF01326">
    <property type="entry name" value="PPDK_N"/>
    <property type="match status" value="2"/>
</dbReference>
<feature type="domain" description="Pyruvate phosphate dikinase AMP/ATP-binding" evidence="3">
    <location>
        <begin position="35"/>
        <end position="240"/>
    </location>
</feature>
<dbReference type="GO" id="GO:0005524">
    <property type="term" value="F:ATP binding"/>
    <property type="evidence" value="ECO:0007669"/>
    <property type="project" value="InterPro"/>
</dbReference>
<feature type="domain" description="Pyruvate phosphate dikinase AMP/ATP-binding" evidence="3">
    <location>
        <begin position="253"/>
        <end position="297"/>
    </location>
</feature>
<dbReference type="InterPro" id="IPR051549">
    <property type="entry name" value="PEP_Utilizing_Enz"/>
</dbReference>
<dbReference type="InterPro" id="IPR002192">
    <property type="entry name" value="PPDK_AMP/ATP-bd"/>
</dbReference>
<organism evidence="4 5">
    <name type="scientific">Nocardia huaxiensis</name>
    <dbReference type="NCBI Taxonomy" id="2755382"/>
    <lineage>
        <taxon>Bacteria</taxon>
        <taxon>Bacillati</taxon>
        <taxon>Actinomycetota</taxon>
        <taxon>Actinomycetes</taxon>
        <taxon>Mycobacteriales</taxon>
        <taxon>Nocardiaceae</taxon>
        <taxon>Nocardia</taxon>
    </lineage>
</organism>
<dbReference type="Gene3D" id="3.50.30.10">
    <property type="entry name" value="Phosphohistidine domain"/>
    <property type="match status" value="1"/>
</dbReference>
<feature type="domain" description="PEP-utilising enzyme mobile" evidence="2">
    <location>
        <begin position="725"/>
        <end position="793"/>
    </location>
</feature>
<reference evidence="4 5" key="1">
    <citation type="submission" date="2020-07" db="EMBL/GenBank/DDBJ databases">
        <authorList>
            <person name="Zhuang K."/>
            <person name="Ran Y."/>
        </authorList>
    </citation>
    <scope>NUCLEOTIDE SEQUENCE [LARGE SCALE GENOMIC DNA]</scope>
    <source>
        <strain evidence="4 5">WCH-YHL-001</strain>
    </source>
</reference>
<sequence>MTTTNSPLHPGVAVTTDSPTSCPIRVLDGSGAGGELVGGKAAALDRLIGWGFPVPAAVVVTADAYRAVATQPAVAAVLDRLFAGADVPADEIDAAFQRAGLPPEIATRVRAAARQVGAGLPVAVRSTATVEDMDASSFAGQYDSVLDVDATAPDAVESAVLAVFSSLHHAAPRAYRRALGIAERDAAMAALIMPMVPAVRSGVLFTQDPTGPANTVRIETVTGLADVLVSGKRTPHVLRVRDGIVPADAGPEIMPLLTAARELERRAGCPQDVEWAWDGERLWLVQARPITVEANAADPFDTPEAELADRTLTTAGIAEMLPGVLPPLRWEVCAFMVEEALRTMLDGLGSLHGEGMTTPHRLLCRVHGRAALDADATGVASVPGTAQKSGGAGKFHAGPSRLAIFRHRLRARTTRRQARFDAEVVIHATAEIDATAPSLDTLPPEELLRYHAALLDLATRAMAAEITVAADAGAIHAGLRTVLARYTGDGEAHRLADLLAVPATTFTPSPRASMAVPAGPTWQEARLHGPADATGAVPGDAPAPAAPAATEDTAVNPDALVDQVLRQLETSARWPKSGLTRWIRVRQVERLGAETAEQLRRREQTKQAILLLGGEIRRVHLEVGGRLAAAGMLTAATDVELLTVAEMRTALRDRQAPPPAVLDRRRRRLRRHEDRDPLPQIFHGRPDTSAPVAVLGRQLTGWAAGSGRFRGVARYLTHADQRIGPDEVLVAVTTDPSWAPLLMRCGAMVIEQGGPLSHAAILAREFGVPAVFNLPGAARALDGRHIEVDGDTGIVTVLEEGPGDALARA</sequence>